<dbReference type="AlphaFoldDB" id="A0A1N7Q1B0"/>
<evidence type="ECO:0000256" key="1">
    <source>
        <dbReference type="ARBA" id="ARBA00004571"/>
    </source>
</evidence>
<feature type="chain" id="PRO_5012636679" evidence="12">
    <location>
        <begin position="39"/>
        <end position="767"/>
    </location>
</feature>
<comment type="subcellular location">
    <subcellularLocation>
        <location evidence="1 10">Cell outer membrane</location>
        <topology evidence="1 10">Multi-pass membrane protein</topology>
    </subcellularLocation>
</comment>
<keyword evidence="8 15" id="KW-0675">Receptor</keyword>
<dbReference type="Gene3D" id="2.40.170.20">
    <property type="entry name" value="TonB-dependent receptor, beta-barrel domain"/>
    <property type="match status" value="1"/>
</dbReference>
<dbReference type="InterPro" id="IPR036942">
    <property type="entry name" value="Beta-barrel_TonB_sf"/>
</dbReference>
<proteinExistence type="inferred from homology"/>
<comment type="similarity">
    <text evidence="2 10 11">Belongs to the TonB-dependent receptor family.</text>
</comment>
<keyword evidence="16" id="KW-1185">Reference proteome</keyword>
<dbReference type="PANTHER" id="PTHR32552">
    <property type="entry name" value="FERRICHROME IRON RECEPTOR-RELATED"/>
    <property type="match status" value="1"/>
</dbReference>
<evidence type="ECO:0000256" key="11">
    <source>
        <dbReference type="RuleBase" id="RU003357"/>
    </source>
</evidence>
<evidence type="ECO:0000256" key="9">
    <source>
        <dbReference type="ARBA" id="ARBA00023237"/>
    </source>
</evidence>
<dbReference type="STRING" id="80876.SAMN05421779_10961"/>
<feature type="domain" description="TonB-dependent receptor plug" evidence="14">
    <location>
        <begin position="95"/>
        <end position="194"/>
    </location>
</feature>
<evidence type="ECO:0000256" key="2">
    <source>
        <dbReference type="ARBA" id="ARBA00009810"/>
    </source>
</evidence>
<dbReference type="GO" id="GO:0038023">
    <property type="term" value="F:signaling receptor activity"/>
    <property type="evidence" value="ECO:0007669"/>
    <property type="project" value="InterPro"/>
</dbReference>
<dbReference type="GO" id="GO:0015344">
    <property type="term" value="F:siderophore uptake transmembrane transporter activity"/>
    <property type="evidence" value="ECO:0007669"/>
    <property type="project" value="TreeGrafter"/>
</dbReference>
<feature type="domain" description="TonB-dependent receptor-like beta-barrel" evidence="13">
    <location>
        <begin position="268"/>
        <end position="736"/>
    </location>
</feature>
<name>A0A1N7Q1B0_9PROT</name>
<dbReference type="CDD" id="cd01347">
    <property type="entry name" value="ligand_gated_channel"/>
    <property type="match status" value="1"/>
</dbReference>
<evidence type="ECO:0000256" key="8">
    <source>
        <dbReference type="ARBA" id="ARBA00023170"/>
    </source>
</evidence>
<accession>A0A1N7Q1B0</accession>
<dbReference type="NCBIfam" id="TIGR01783">
    <property type="entry name" value="TonB-siderophor"/>
    <property type="match status" value="1"/>
</dbReference>
<evidence type="ECO:0000256" key="10">
    <source>
        <dbReference type="PROSITE-ProRule" id="PRU01360"/>
    </source>
</evidence>
<evidence type="ECO:0000256" key="5">
    <source>
        <dbReference type="ARBA" id="ARBA00022692"/>
    </source>
</evidence>
<dbReference type="Pfam" id="PF07715">
    <property type="entry name" value="Plug"/>
    <property type="match status" value="1"/>
</dbReference>
<evidence type="ECO:0000313" key="16">
    <source>
        <dbReference type="Proteomes" id="UP000185678"/>
    </source>
</evidence>
<dbReference type="InterPro" id="IPR000531">
    <property type="entry name" value="Beta-barrel_TonB"/>
</dbReference>
<dbReference type="GO" id="GO:0009279">
    <property type="term" value="C:cell outer membrane"/>
    <property type="evidence" value="ECO:0007669"/>
    <property type="project" value="UniProtKB-SubCell"/>
</dbReference>
<keyword evidence="12" id="KW-0732">Signal</keyword>
<evidence type="ECO:0000256" key="7">
    <source>
        <dbReference type="ARBA" id="ARBA00023136"/>
    </source>
</evidence>
<keyword evidence="6 11" id="KW-0798">TonB box</keyword>
<evidence type="ECO:0000259" key="13">
    <source>
        <dbReference type="Pfam" id="PF00593"/>
    </source>
</evidence>
<evidence type="ECO:0000313" key="15">
    <source>
        <dbReference type="EMBL" id="SIT16632.1"/>
    </source>
</evidence>
<keyword evidence="9 10" id="KW-0998">Cell outer membrane</keyword>
<dbReference type="OrthoDB" id="9760333at2"/>
<reference evidence="15 16" key="1">
    <citation type="submission" date="2017-01" db="EMBL/GenBank/DDBJ databases">
        <authorList>
            <person name="Mah S.A."/>
            <person name="Swanson W.J."/>
            <person name="Moy G.W."/>
            <person name="Vacquier V.D."/>
        </authorList>
    </citation>
    <scope>NUCLEOTIDE SEQUENCE [LARGE SCALE GENOMIC DNA]</scope>
    <source>
        <strain evidence="15 16">DSM 11589</strain>
    </source>
</reference>
<dbReference type="PANTHER" id="PTHR32552:SF83">
    <property type="entry name" value="BLR3904 PROTEIN"/>
    <property type="match status" value="1"/>
</dbReference>
<evidence type="ECO:0000256" key="12">
    <source>
        <dbReference type="SAM" id="SignalP"/>
    </source>
</evidence>
<evidence type="ECO:0000259" key="14">
    <source>
        <dbReference type="Pfam" id="PF07715"/>
    </source>
</evidence>
<keyword evidence="5 10" id="KW-0812">Transmembrane</keyword>
<dbReference type="RefSeq" id="WP_076401935.1">
    <property type="nucleotide sequence ID" value="NZ_FTOA01000009.1"/>
</dbReference>
<evidence type="ECO:0000256" key="4">
    <source>
        <dbReference type="ARBA" id="ARBA00022452"/>
    </source>
</evidence>
<evidence type="ECO:0000256" key="6">
    <source>
        <dbReference type="ARBA" id="ARBA00023077"/>
    </source>
</evidence>
<sequence length="767" mass="81661">MPQPSVSTPTSLRPVLSGVAATASLAVGLSSLSAAAQAQSAPTVPPVDPAQQTVAPDNNTVVLAPVKVNADAVDEEAKSNVNNSAPRISRLPETVKETPRVINVVPQEVIEQQKATSLDQVLRNVPGITVSTGEGNGGQNGDQFRIRGLSARGDIYSDGLKDFGVYTHDVFNTETVQVIKGPSGDGFGVGNSGGLINQSTKQASLTSKNTVQQSIGSGSLTRTTADINQKISDTVALRVNALYHDQETPDRDGIEAERKGVAADLGVGLGTDTVWHLNYAYLHGDQTPDMGQSMVRGGDGLYRPAAEYGLDSTISYARNLDRDITENHVVTSTLSHQISDSLSVYNDTRWSLYERDFAATNPAALTSVAALNGNLTYGAGGGMAYKQDGWGIQNISGVKAEGSVLGLKTKATGGLDLNYQEDTRQTGTWRNRTNTQSVQNPTHSYAANAYIDYLPSGIRSSSVENIGVFANDRLWLTEDWSVQGGVRFDYFRTSFRSANGTIANGKDIAHTISPSGSVIYEPTKDASLYATYSQSNKPIGTDIAAAITNGTAETPNNNRNFEPEQTNLYEFGGKADFLDKRLGLNGAVFLIDKSNTYSVASDGTVTDGFSEAGMGTRTKGFETGISGKVTPAWTVYANYAFLTAEVKDSRSAPATVGNDAPNTPKHNASLWSTYDLKDVIGTTLPGKMLVGGGVRYASQYWTDSANTAVIPETFTVDAMVSYEYENLSLSLNGYNLTDHQNYLSGFGATRAVPASGQTWMLTTGVTF</sequence>
<dbReference type="GO" id="GO:0015891">
    <property type="term" value="P:siderophore transport"/>
    <property type="evidence" value="ECO:0007669"/>
    <property type="project" value="InterPro"/>
</dbReference>
<dbReference type="Gene3D" id="2.170.130.10">
    <property type="entry name" value="TonB-dependent receptor, plug domain"/>
    <property type="match status" value="1"/>
</dbReference>
<feature type="signal peptide" evidence="12">
    <location>
        <begin position="1"/>
        <end position="38"/>
    </location>
</feature>
<organism evidence="15 16">
    <name type="scientific">Insolitispirillum peregrinum</name>
    <dbReference type="NCBI Taxonomy" id="80876"/>
    <lineage>
        <taxon>Bacteria</taxon>
        <taxon>Pseudomonadati</taxon>
        <taxon>Pseudomonadota</taxon>
        <taxon>Alphaproteobacteria</taxon>
        <taxon>Rhodospirillales</taxon>
        <taxon>Novispirillaceae</taxon>
        <taxon>Insolitispirillum</taxon>
    </lineage>
</organism>
<keyword evidence="4 10" id="KW-1134">Transmembrane beta strand</keyword>
<dbReference type="InterPro" id="IPR037066">
    <property type="entry name" value="Plug_dom_sf"/>
</dbReference>
<dbReference type="InterPro" id="IPR012910">
    <property type="entry name" value="Plug_dom"/>
</dbReference>
<evidence type="ECO:0000256" key="3">
    <source>
        <dbReference type="ARBA" id="ARBA00022448"/>
    </source>
</evidence>
<dbReference type="Pfam" id="PF00593">
    <property type="entry name" value="TonB_dep_Rec_b-barrel"/>
    <property type="match status" value="1"/>
</dbReference>
<dbReference type="PROSITE" id="PS52016">
    <property type="entry name" value="TONB_DEPENDENT_REC_3"/>
    <property type="match status" value="1"/>
</dbReference>
<dbReference type="Proteomes" id="UP000185678">
    <property type="component" value="Unassembled WGS sequence"/>
</dbReference>
<gene>
    <name evidence="15" type="ORF">SAMN05421779_10961</name>
</gene>
<keyword evidence="3 10" id="KW-0813">Transport</keyword>
<dbReference type="SUPFAM" id="SSF56935">
    <property type="entry name" value="Porins"/>
    <property type="match status" value="1"/>
</dbReference>
<dbReference type="InterPro" id="IPR039426">
    <property type="entry name" value="TonB-dep_rcpt-like"/>
</dbReference>
<protein>
    <submittedName>
        <fullName evidence="15">Catecholate siderophore receptor</fullName>
    </submittedName>
</protein>
<keyword evidence="7 10" id="KW-0472">Membrane</keyword>
<dbReference type="EMBL" id="FTOA01000009">
    <property type="protein sequence ID" value="SIT16632.1"/>
    <property type="molecule type" value="Genomic_DNA"/>
</dbReference>
<dbReference type="InterPro" id="IPR010105">
    <property type="entry name" value="TonB_sidphr_rcpt"/>
</dbReference>